<evidence type="ECO:0000256" key="1">
    <source>
        <dbReference type="SAM" id="Coils"/>
    </source>
</evidence>
<dbReference type="InParanoid" id="T0QGF6"/>
<feature type="coiled-coil region" evidence="1">
    <location>
        <begin position="136"/>
        <end position="170"/>
    </location>
</feature>
<dbReference type="GeneID" id="19950415"/>
<dbReference type="OMA" id="HEASIRM"/>
<sequence>MSLVENLRFVSPEVFACEAADLLDTLETENNQACTKCAAKLSQLNTQLKQATTDRAKAVAQQQSTLQDKKAHDQRLNAHEASIRMHEGLISGDHKRCIPLYSQIDGLISVAENDLGAAQRRRSDSERALTHLREALASTKDAQRKTQASIEKLNNELGKLQHEIEQLDRKTSSTGKQLTKLHGVREAVLTLRAKYGLAALRVALVANIKKEFFTAMCLEDLQRLVQQHTAALQLV</sequence>
<dbReference type="EMBL" id="JH767162">
    <property type="protein sequence ID" value="EQC32715.1"/>
    <property type="molecule type" value="Genomic_DNA"/>
</dbReference>
<keyword evidence="3" id="KW-1185">Reference proteome</keyword>
<protein>
    <submittedName>
        <fullName evidence="2">Uncharacterized protein</fullName>
    </submittedName>
</protein>
<dbReference type="Gene3D" id="1.20.5.300">
    <property type="match status" value="1"/>
</dbReference>
<reference evidence="2 3" key="1">
    <citation type="submission" date="2012-04" db="EMBL/GenBank/DDBJ databases">
        <title>The Genome Sequence of Saprolegnia declina VS20.</title>
        <authorList>
            <consortium name="The Broad Institute Genome Sequencing Platform"/>
            <person name="Russ C."/>
            <person name="Nusbaum C."/>
            <person name="Tyler B."/>
            <person name="van West P."/>
            <person name="Dieguez-Uribeondo J."/>
            <person name="de Bruijn I."/>
            <person name="Tripathy S."/>
            <person name="Jiang R."/>
            <person name="Young S.K."/>
            <person name="Zeng Q."/>
            <person name="Gargeya S."/>
            <person name="Fitzgerald M."/>
            <person name="Haas B."/>
            <person name="Abouelleil A."/>
            <person name="Alvarado L."/>
            <person name="Arachchi H.M."/>
            <person name="Berlin A."/>
            <person name="Chapman S.B."/>
            <person name="Goldberg J."/>
            <person name="Griggs A."/>
            <person name="Gujja S."/>
            <person name="Hansen M."/>
            <person name="Howarth C."/>
            <person name="Imamovic A."/>
            <person name="Larimer J."/>
            <person name="McCowen C."/>
            <person name="Montmayeur A."/>
            <person name="Murphy C."/>
            <person name="Neiman D."/>
            <person name="Pearson M."/>
            <person name="Priest M."/>
            <person name="Roberts A."/>
            <person name="Saif S."/>
            <person name="Shea T."/>
            <person name="Sisk P."/>
            <person name="Sykes S."/>
            <person name="Wortman J."/>
            <person name="Nusbaum C."/>
            <person name="Birren B."/>
        </authorList>
    </citation>
    <scope>NUCLEOTIDE SEQUENCE [LARGE SCALE GENOMIC DNA]</scope>
    <source>
        <strain evidence="2 3">VS20</strain>
    </source>
</reference>
<dbReference type="VEuPathDB" id="FungiDB:SDRG_09688"/>
<keyword evidence="1" id="KW-0175">Coiled coil</keyword>
<gene>
    <name evidence="2" type="ORF">SDRG_09688</name>
</gene>
<evidence type="ECO:0000313" key="3">
    <source>
        <dbReference type="Proteomes" id="UP000030762"/>
    </source>
</evidence>
<dbReference type="Proteomes" id="UP000030762">
    <property type="component" value="Unassembled WGS sequence"/>
</dbReference>
<dbReference type="RefSeq" id="XP_008613859.1">
    <property type="nucleotide sequence ID" value="XM_008615637.1"/>
</dbReference>
<dbReference type="OrthoDB" id="10404040at2759"/>
<name>T0QGF6_SAPDV</name>
<evidence type="ECO:0000313" key="2">
    <source>
        <dbReference type="EMBL" id="EQC32715.1"/>
    </source>
</evidence>
<organism evidence="2 3">
    <name type="scientific">Saprolegnia diclina (strain VS20)</name>
    <dbReference type="NCBI Taxonomy" id="1156394"/>
    <lineage>
        <taxon>Eukaryota</taxon>
        <taxon>Sar</taxon>
        <taxon>Stramenopiles</taxon>
        <taxon>Oomycota</taxon>
        <taxon>Saprolegniomycetes</taxon>
        <taxon>Saprolegniales</taxon>
        <taxon>Saprolegniaceae</taxon>
        <taxon>Saprolegnia</taxon>
    </lineage>
</organism>
<accession>T0QGF6</accession>
<proteinExistence type="predicted"/>
<dbReference type="AlphaFoldDB" id="T0QGF6"/>